<evidence type="ECO:0000313" key="2">
    <source>
        <dbReference type="Proteomes" id="UP001148662"/>
    </source>
</evidence>
<organism evidence="1 2">
    <name type="scientific">Phlebia brevispora</name>
    <dbReference type="NCBI Taxonomy" id="194682"/>
    <lineage>
        <taxon>Eukaryota</taxon>
        <taxon>Fungi</taxon>
        <taxon>Dikarya</taxon>
        <taxon>Basidiomycota</taxon>
        <taxon>Agaricomycotina</taxon>
        <taxon>Agaricomycetes</taxon>
        <taxon>Polyporales</taxon>
        <taxon>Meruliaceae</taxon>
        <taxon>Phlebia</taxon>
    </lineage>
</organism>
<sequence length="531" mass="60791">MMLLQRIKTLVKPRRPHARWKSGTSSVSYPSQVRAYPFAFDQEEAIRVAAWSRFHAWPWPTEFFRAAAVRFLPWLGVRPEQPSKITAVYIPGWIIDADVGVEMWGKFKAEVIERVVIVLAINLPVRALTLPARNGSLSGSEIHICQVNLYVQLLLFAPLTIRLYAAGLTYDPLAQLSAKEKLRNKDLPFHTVPWTTDLQNQHGLDVQCLPFVVTPFSLIDAARTISSSDAVISDTKFDRKHILSLYPAKKTANFPSYSNSLADGIRFTPSSINAIFYAVYPVLIPIYVLLYEVDSFGPFPKQTTVMVDASQEKGKSSAENLWRSMTRAVPQLRLTQRTPHAHLDYDLMHTDRRWPFTFPRASFATIDKETLPKPLRTRLRRRRLIDFWVNSWANEAKAMEKYKRFEQARRTKATNSSNIDWSDVRIKEYVPSNALPVCVYMKVGDALLGLHELQKALNKHIRTVRMFESAGLDSKMQQLAKDAQSLTGALKELAELRDKIRPQWLKEYNAQQQDRRIGNVGVVKEIEDLLK</sequence>
<evidence type="ECO:0000313" key="1">
    <source>
        <dbReference type="EMBL" id="KAJ3551267.1"/>
    </source>
</evidence>
<accession>A0ACC1T1L4</accession>
<keyword evidence="2" id="KW-1185">Reference proteome</keyword>
<reference evidence="1" key="1">
    <citation type="submission" date="2022-07" db="EMBL/GenBank/DDBJ databases">
        <title>Genome Sequence of Phlebia brevispora.</title>
        <authorList>
            <person name="Buettner E."/>
        </authorList>
    </citation>
    <scope>NUCLEOTIDE SEQUENCE</scope>
    <source>
        <strain evidence="1">MPL23</strain>
    </source>
</reference>
<protein>
    <submittedName>
        <fullName evidence="1">Uncharacterized protein</fullName>
    </submittedName>
</protein>
<name>A0ACC1T1L4_9APHY</name>
<dbReference type="EMBL" id="JANHOG010000827">
    <property type="protein sequence ID" value="KAJ3551267.1"/>
    <property type="molecule type" value="Genomic_DNA"/>
</dbReference>
<dbReference type="Proteomes" id="UP001148662">
    <property type="component" value="Unassembled WGS sequence"/>
</dbReference>
<gene>
    <name evidence="1" type="ORF">NM688_g4801</name>
</gene>
<proteinExistence type="predicted"/>
<comment type="caution">
    <text evidence="1">The sequence shown here is derived from an EMBL/GenBank/DDBJ whole genome shotgun (WGS) entry which is preliminary data.</text>
</comment>